<evidence type="ECO:0000256" key="4">
    <source>
        <dbReference type="ARBA" id="ARBA00022490"/>
    </source>
</evidence>
<evidence type="ECO:0000256" key="1">
    <source>
        <dbReference type="ARBA" id="ARBA00004496"/>
    </source>
</evidence>
<keyword evidence="4" id="KW-0963">Cytoplasm</keyword>
<comment type="subunit">
    <text evidence="3">Homodimer.</text>
</comment>
<evidence type="ECO:0000313" key="8">
    <source>
        <dbReference type="Proteomes" id="UP000248798"/>
    </source>
</evidence>
<protein>
    <submittedName>
        <fullName evidence="7">Universal stress protein</fullName>
    </submittedName>
</protein>
<evidence type="ECO:0000313" key="9">
    <source>
        <dbReference type="Proteomes" id="UP000293902"/>
    </source>
</evidence>
<evidence type="ECO:0000313" key="7">
    <source>
        <dbReference type="EMBL" id="RAM02757.1"/>
    </source>
</evidence>
<name>A0A328FIB7_9BACT</name>
<dbReference type="InterPro" id="IPR006016">
    <property type="entry name" value="UspA"/>
</dbReference>
<comment type="similarity">
    <text evidence="2">Belongs to the universal stress protein A family.</text>
</comment>
<dbReference type="InterPro" id="IPR006015">
    <property type="entry name" value="Universal_stress_UspA"/>
</dbReference>
<sequence length="331" mass="36906">MFKHILAATDLVGVKDPVVTSAAVIAETHQAKLNILHVAESSHENSRHLVKDFKTNEEINFSSAYQELVQKKLFDFYKAILPQGMDFDVTVVCGFPWEEIVRQSRHINAGMIVLGPHSERAVERGTVRVAGKIGSTVEGVVMRENCPVTIINPAVRLSSAAFKKIVVGVDFSVSCECALFFARKTAEKFGSKIFPFHMIPVPPYPKYTKKDYEADRKNTENRLEEFCQNLIQDTDYAYQIWGGALPHIELVKCAEKNNADVIILGSHTKKKGTKWYAGSAVERTAFRAGCPVIVVTDPEALVSWDENAPNDPAIGKEKDRSIHVFTGKRNE</sequence>
<organism evidence="7 8">
    <name type="scientific">Desulfobacter hydrogenophilus</name>
    <dbReference type="NCBI Taxonomy" id="2291"/>
    <lineage>
        <taxon>Bacteria</taxon>
        <taxon>Pseudomonadati</taxon>
        <taxon>Thermodesulfobacteriota</taxon>
        <taxon>Desulfobacteria</taxon>
        <taxon>Desulfobacterales</taxon>
        <taxon>Desulfobacteraceae</taxon>
        <taxon>Desulfobacter</taxon>
    </lineage>
</organism>
<accession>A0A328FIB7</accession>
<dbReference type="PANTHER" id="PTHR46268">
    <property type="entry name" value="STRESS RESPONSE PROTEIN NHAX"/>
    <property type="match status" value="1"/>
</dbReference>
<feature type="domain" description="UspA" evidence="5">
    <location>
        <begin position="162"/>
        <end position="295"/>
    </location>
</feature>
<dbReference type="EMBL" id="QLNI01000011">
    <property type="protein sequence ID" value="RAM02757.1"/>
    <property type="molecule type" value="Genomic_DNA"/>
</dbReference>
<gene>
    <name evidence="7" type="ORF">DO021_06890</name>
    <name evidence="6" type="ORF">EYB58_19970</name>
</gene>
<dbReference type="InterPro" id="IPR014729">
    <property type="entry name" value="Rossmann-like_a/b/a_fold"/>
</dbReference>
<dbReference type="OrthoDB" id="5512840at2"/>
<feature type="domain" description="UspA" evidence="5">
    <location>
        <begin position="1"/>
        <end position="151"/>
    </location>
</feature>
<dbReference type="Proteomes" id="UP000248798">
    <property type="component" value="Unassembled WGS sequence"/>
</dbReference>
<proteinExistence type="inferred from homology"/>
<dbReference type="GO" id="GO:0005737">
    <property type="term" value="C:cytoplasm"/>
    <property type="evidence" value="ECO:0007669"/>
    <property type="project" value="UniProtKB-SubCell"/>
</dbReference>
<reference evidence="6 9" key="2">
    <citation type="submission" date="2019-02" db="EMBL/GenBank/DDBJ databases">
        <title>Complete genome sequence of Desulfobacter hydrogenophilus AcRS1.</title>
        <authorList>
            <person name="Marietou A."/>
            <person name="Lund M.B."/>
            <person name="Marshall I.P.G."/>
            <person name="Schreiber L."/>
            <person name="Jorgensen B."/>
        </authorList>
    </citation>
    <scope>NUCLEOTIDE SEQUENCE [LARGE SCALE GENOMIC DNA]</scope>
    <source>
        <strain evidence="6 9">AcRS1</strain>
    </source>
</reference>
<dbReference type="Pfam" id="PF00582">
    <property type="entry name" value="Usp"/>
    <property type="match status" value="2"/>
</dbReference>
<evidence type="ECO:0000256" key="3">
    <source>
        <dbReference type="ARBA" id="ARBA00011738"/>
    </source>
</evidence>
<comment type="subcellular location">
    <subcellularLocation>
        <location evidence="1">Cytoplasm</location>
    </subcellularLocation>
</comment>
<dbReference type="SUPFAM" id="SSF52402">
    <property type="entry name" value="Adenine nucleotide alpha hydrolases-like"/>
    <property type="match status" value="2"/>
</dbReference>
<dbReference type="AlphaFoldDB" id="A0A328FIB7"/>
<dbReference type="Proteomes" id="UP000293902">
    <property type="component" value="Chromosome"/>
</dbReference>
<keyword evidence="9" id="KW-1185">Reference proteome</keyword>
<dbReference type="RefSeq" id="WP_111955046.1">
    <property type="nucleotide sequence ID" value="NZ_CP036313.1"/>
</dbReference>
<dbReference type="EMBL" id="CP036313">
    <property type="protein sequence ID" value="QBH14996.1"/>
    <property type="molecule type" value="Genomic_DNA"/>
</dbReference>
<dbReference type="Gene3D" id="3.40.50.620">
    <property type="entry name" value="HUPs"/>
    <property type="match status" value="2"/>
</dbReference>
<evidence type="ECO:0000313" key="6">
    <source>
        <dbReference type="EMBL" id="QBH14996.1"/>
    </source>
</evidence>
<dbReference type="PRINTS" id="PR01438">
    <property type="entry name" value="UNVRSLSTRESS"/>
</dbReference>
<evidence type="ECO:0000256" key="2">
    <source>
        <dbReference type="ARBA" id="ARBA00008791"/>
    </source>
</evidence>
<dbReference type="CDD" id="cd00293">
    <property type="entry name" value="USP-like"/>
    <property type="match status" value="2"/>
</dbReference>
<reference evidence="7 8" key="1">
    <citation type="submission" date="2018-06" db="EMBL/GenBank/DDBJ databases">
        <title>Complete Genome Sequence of Desulfobacter hydrogenophilus (DSM3380).</title>
        <authorList>
            <person name="Marietou A."/>
            <person name="Schreiber L."/>
            <person name="Marshall I."/>
            <person name="Jorgensen B."/>
        </authorList>
    </citation>
    <scope>NUCLEOTIDE SEQUENCE [LARGE SCALE GENOMIC DNA]</scope>
    <source>
        <strain evidence="7 8">DSM 3380</strain>
    </source>
</reference>
<dbReference type="PANTHER" id="PTHR46268:SF23">
    <property type="entry name" value="UNIVERSAL STRESS PROTEIN A-RELATED"/>
    <property type="match status" value="1"/>
</dbReference>
<evidence type="ECO:0000259" key="5">
    <source>
        <dbReference type="Pfam" id="PF00582"/>
    </source>
</evidence>